<dbReference type="InterPro" id="IPR023213">
    <property type="entry name" value="CAT-like_dom_sf"/>
</dbReference>
<dbReference type="Pfam" id="PF00668">
    <property type="entry name" value="Condensation"/>
    <property type="match status" value="1"/>
</dbReference>
<name>A0ABT1HX20_STRSD</name>
<dbReference type="Gene3D" id="3.40.50.980">
    <property type="match status" value="2"/>
</dbReference>
<evidence type="ECO:0000313" key="3">
    <source>
        <dbReference type="EMBL" id="MCP2260044.1"/>
    </source>
</evidence>
<organism evidence="3 4">
    <name type="scientific">Streptoalloteichus tenebrarius (strain ATCC 17920 / DSM 40477 / JCM 4838 / CBS 697.72 / NBRC 16177 / NCIMB 11028 / NRRL B-12390 / A12253. 1 / ISP 5477)</name>
    <name type="common">Streptomyces tenebrarius</name>
    <dbReference type="NCBI Taxonomy" id="1933"/>
    <lineage>
        <taxon>Bacteria</taxon>
        <taxon>Bacillati</taxon>
        <taxon>Actinomycetota</taxon>
        <taxon>Actinomycetes</taxon>
        <taxon>Pseudonocardiales</taxon>
        <taxon>Pseudonocardiaceae</taxon>
        <taxon>Streptoalloteichus</taxon>
    </lineage>
</organism>
<feature type="domain" description="Condensation" evidence="2">
    <location>
        <begin position="16"/>
        <end position="445"/>
    </location>
</feature>
<proteinExistence type="predicted"/>
<dbReference type="Pfam" id="PF00501">
    <property type="entry name" value="AMP-binding"/>
    <property type="match status" value="1"/>
</dbReference>
<comment type="caution">
    <text evidence="3">The sequence shown here is derived from an EMBL/GenBank/DDBJ whole genome shotgun (WGS) entry which is preliminary data.</text>
</comment>
<dbReference type="InterPro" id="IPR020845">
    <property type="entry name" value="AMP-binding_CS"/>
</dbReference>
<sequence length="784" mass="84609">MNSADPNTTDASALKLPATAAQQGIWFGQEMDPTSPMYNTGECVVVCGALDVDLLEVAVRRVLADAEALHARFVRDEDGVLWQDWARRPRWPFHVLDLTAEPDPVAAAEAWIAADMARPTDLAAGPLVTEAVLRTGAEEYRWYQRIHHIAVDGFGAAMVLRGVAELYTALANGEEPSGPGFGRLSTVVDEEAAYLASDRFGRDRDFWTTHMADSPEPVSLAEGVPSVSGDVLRRTLLLPAEEAARLQRVAAGARASWSDLALAISAAYVARVTRAKEVVLGLPVMGRMGSAALRVPCMVMNIVPLRVPVDTGRSLLDLTGEVAAQVRRTRPHHRYRHEQLRRDLRMVGTERRLFGPVVNIMPFDYRLRFGEHQGTMHNVSAGPVEDLSLGIRLMADGGLRVELDANAALYRPDVLTTHLNSFATFLRAALDAPEEPLGHARMTRTVTLAELRRARAEAPCPPVGDTTAAAPDVLALVRERVRLTPDVIAVEQGERRLSYAELFSAAERCARRLVAARVRVDTPVAVLLPRGPEIVVAILGVLLAGAGYLPLDPGWPDSRLNGVLDDAGGPLVVTDADHAHLVAGRPTLLVGGQEDSRSDMDSPHRTPLPEVPGEALAYVIYTSGSTGVPKGVLVSRAALASFVAAATERYGITASDRVLQFAAPHFDASIEELFGALTTGATLVLRTEDMLESVPRFLDACAEKGVTLVDLPTAFWHEVAHGMDAGEGELPASVRVVIIGGEAALHDRVERWHRRVGPSVRLFNTYGPTEATVVTTAALLRHVG</sequence>
<evidence type="ECO:0000313" key="4">
    <source>
        <dbReference type="Proteomes" id="UP001205311"/>
    </source>
</evidence>
<protein>
    <submittedName>
        <fullName evidence="3">Non-ribosomal peptide synthetase component F</fullName>
    </submittedName>
</protein>
<dbReference type="Proteomes" id="UP001205311">
    <property type="component" value="Unassembled WGS sequence"/>
</dbReference>
<dbReference type="SUPFAM" id="SSF56801">
    <property type="entry name" value="Acetyl-CoA synthetase-like"/>
    <property type="match status" value="1"/>
</dbReference>
<dbReference type="RefSeq" id="WP_253670919.1">
    <property type="nucleotide sequence ID" value="NZ_JAMTCP010000022.1"/>
</dbReference>
<dbReference type="EMBL" id="JAMTCP010000022">
    <property type="protein sequence ID" value="MCP2260044.1"/>
    <property type="molecule type" value="Genomic_DNA"/>
</dbReference>
<reference evidence="3 4" key="1">
    <citation type="submission" date="2022-06" db="EMBL/GenBank/DDBJ databases">
        <title>Genomic Encyclopedia of Archaeal and Bacterial Type Strains, Phase II (KMG-II): from individual species to whole genera.</title>
        <authorList>
            <person name="Goeker M."/>
        </authorList>
    </citation>
    <scope>NUCLEOTIDE SEQUENCE [LARGE SCALE GENOMIC DNA]</scope>
    <source>
        <strain evidence="3 4">DSM 40477</strain>
    </source>
</reference>
<dbReference type="SUPFAM" id="SSF52777">
    <property type="entry name" value="CoA-dependent acyltransferases"/>
    <property type="match status" value="2"/>
</dbReference>
<evidence type="ECO:0000259" key="2">
    <source>
        <dbReference type="Pfam" id="PF00668"/>
    </source>
</evidence>
<dbReference type="PANTHER" id="PTHR45527:SF1">
    <property type="entry name" value="FATTY ACID SYNTHASE"/>
    <property type="match status" value="1"/>
</dbReference>
<dbReference type="Gene3D" id="3.30.559.10">
    <property type="entry name" value="Chloramphenicol acetyltransferase-like domain"/>
    <property type="match status" value="1"/>
</dbReference>
<keyword evidence="4" id="KW-1185">Reference proteome</keyword>
<accession>A0ABT1HX20</accession>
<dbReference type="PANTHER" id="PTHR45527">
    <property type="entry name" value="NONRIBOSOMAL PEPTIDE SYNTHETASE"/>
    <property type="match status" value="1"/>
</dbReference>
<dbReference type="PROSITE" id="PS00455">
    <property type="entry name" value="AMP_BINDING"/>
    <property type="match status" value="1"/>
</dbReference>
<dbReference type="Gene3D" id="3.30.559.30">
    <property type="entry name" value="Nonribosomal peptide synthetase, condensation domain"/>
    <property type="match status" value="1"/>
</dbReference>
<dbReference type="InterPro" id="IPR001242">
    <property type="entry name" value="Condensation_dom"/>
</dbReference>
<dbReference type="InterPro" id="IPR000873">
    <property type="entry name" value="AMP-dep_synth/lig_dom"/>
</dbReference>
<gene>
    <name evidence="3" type="ORF">LX15_003755</name>
</gene>
<feature type="domain" description="AMP-dependent synthetase/ligase" evidence="1">
    <location>
        <begin position="478"/>
        <end position="776"/>
    </location>
</feature>
<evidence type="ECO:0000259" key="1">
    <source>
        <dbReference type="Pfam" id="PF00501"/>
    </source>
</evidence>